<protein>
    <submittedName>
        <fullName evidence="2">Uncharacterized protein</fullName>
    </submittedName>
</protein>
<feature type="region of interest" description="Disordered" evidence="1">
    <location>
        <begin position="1"/>
        <end position="36"/>
    </location>
</feature>
<reference evidence="2 3" key="1">
    <citation type="journal article" date="2010" name="J. Bacteriol.">
        <title>Genome sequences of Pelagibaca bermudensis HTCC2601T and Maritimibacter alkaliphilus HTCC2654T, the type strains of two marine Roseobacter genera.</title>
        <authorList>
            <person name="Thrash J.C."/>
            <person name="Cho J.C."/>
            <person name="Ferriera S."/>
            <person name="Johnson J."/>
            <person name="Vergin K.L."/>
            <person name="Giovannoni S.J."/>
        </authorList>
    </citation>
    <scope>NUCLEOTIDE SEQUENCE [LARGE SCALE GENOMIC DNA]</scope>
    <source>
        <strain evidence="3">DSM 26914 / JCM 13377 / KCTC 12554 / HTCC2601</strain>
    </source>
</reference>
<evidence type="ECO:0000313" key="2">
    <source>
        <dbReference type="EMBL" id="EAU48674.1"/>
    </source>
</evidence>
<dbReference type="HOGENOM" id="CLU_3357603_0_0_5"/>
<keyword evidence="3" id="KW-1185">Reference proteome</keyword>
<evidence type="ECO:0000256" key="1">
    <source>
        <dbReference type="SAM" id="MobiDB-lite"/>
    </source>
</evidence>
<accession>Q0FW78</accession>
<organism evidence="2 3">
    <name type="scientific">Salipiger bermudensis (strain DSM 26914 / JCM 13377 / KCTC 12554 / HTCC2601)</name>
    <name type="common">Pelagibaca bermudensis</name>
    <dbReference type="NCBI Taxonomy" id="314265"/>
    <lineage>
        <taxon>Bacteria</taxon>
        <taxon>Pseudomonadati</taxon>
        <taxon>Pseudomonadota</taxon>
        <taxon>Alphaproteobacteria</taxon>
        <taxon>Rhodobacterales</taxon>
        <taxon>Roseobacteraceae</taxon>
        <taxon>Salipiger</taxon>
    </lineage>
</organism>
<sequence length="36" mass="3922">MRAISWHGSTIAVCQARTRSTSSRPRSPTDARHIAG</sequence>
<feature type="compositionally biased region" description="Basic and acidic residues" evidence="1">
    <location>
        <begin position="27"/>
        <end position="36"/>
    </location>
</feature>
<comment type="caution">
    <text evidence="2">The sequence shown here is derived from an EMBL/GenBank/DDBJ whole genome shotgun (WGS) entry which is preliminary data.</text>
</comment>
<dbReference type="Proteomes" id="UP000006230">
    <property type="component" value="Unassembled WGS sequence"/>
</dbReference>
<proteinExistence type="predicted"/>
<dbReference type="EMBL" id="AATQ01000001">
    <property type="protein sequence ID" value="EAU48674.1"/>
    <property type="molecule type" value="Genomic_DNA"/>
</dbReference>
<gene>
    <name evidence="2" type="ORF">R2601_03838</name>
</gene>
<dbReference type="AlphaFoldDB" id="Q0FW78"/>
<name>Q0FW78_SALBH</name>
<evidence type="ECO:0000313" key="3">
    <source>
        <dbReference type="Proteomes" id="UP000006230"/>
    </source>
</evidence>
<feature type="compositionally biased region" description="Low complexity" evidence="1">
    <location>
        <begin position="17"/>
        <end position="26"/>
    </location>
</feature>